<proteinExistence type="predicted"/>
<dbReference type="InterPro" id="IPR036188">
    <property type="entry name" value="FAD/NAD-bd_sf"/>
</dbReference>
<keyword evidence="3" id="KW-0288">FMN</keyword>
<evidence type="ECO:0000259" key="5">
    <source>
        <dbReference type="PROSITE" id="PS50937"/>
    </source>
</evidence>
<evidence type="ECO:0000313" key="7">
    <source>
        <dbReference type="Proteomes" id="UP001165422"/>
    </source>
</evidence>
<dbReference type="SUPFAM" id="SSF51905">
    <property type="entry name" value="FAD/NAD(P)-binding domain"/>
    <property type="match status" value="1"/>
</dbReference>
<protein>
    <submittedName>
        <fullName evidence="6">NAD(P)/FAD-dependent oxidoreductase</fullName>
    </submittedName>
</protein>
<dbReference type="Proteomes" id="UP001165422">
    <property type="component" value="Unassembled WGS sequence"/>
</dbReference>
<evidence type="ECO:0000256" key="1">
    <source>
        <dbReference type="ARBA" id="ARBA00001917"/>
    </source>
</evidence>
<name>A0ABS8N9E5_9CLOT</name>
<organism evidence="6 7">
    <name type="scientific">Clostridium aromativorans</name>
    <dbReference type="NCBI Taxonomy" id="2836848"/>
    <lineage>
        <taxon>Bacteria</taxon>
        <taxon>Bacillati</taxon>
        <taxon>Bacillota</taxon>
        <taxon>Clostridia</taxon>
        <taxon>Eubacteriales</taxon>
        <taxon>Clostridiaceae</taxon>
        <taxon>Clostridium</taxon>
    </lineage>
</organism>
<evidence type="ECO:0000256" key="2">
    <source>
        <dbReference type="ARBA" id="ARBA00022630"/>
    </source>
</evidence>
<keyword evidence="2" id="KW-0285">Flavoprotein</keyword>
<dbReference type="Gene3D" id="3.50.50.60">
    <property type="entry name" value="FAD/NAD(P)-binding domain"/>
    <property type="match status" value="1"/>
</dbReference>
<dbReference type="PROSITE" id="PS50937">
    <property type="entry name" value="HTH_MERR_2"/>
    <property type="match status" value="1"/>
</dbReference>
<evidence type="ECO:0000256" key="3">
    <source>
        <dbReference type="ARBA" id="ARBA00022643"/>
    </source>
</evidence>
<evidence type="ECO:0000256" key="4">
    <source>
        <dbReference type="ARBA" id="ARBA00023002"/>
    </source>
</evidence>
<comment type="caution">
    <text evidence="6">The sequence shown here is derived from an EMBL/GenBank/DDBJ whole genome shotgun (WGS) entry which is preliminary data.</text>
</comment>
<dbReference type="InterPro" id="IPR051793">
    <property type="entry name" value="NADH:flavin_oxidoreductase"/>
</dbReference>
<dbReference type="InterPro" id="IPR000551">
    <property type="entry name" value="MerR-type_HTH_dom"/>
</dbReference>
<dbReference type="PANTHER" id="PTHR42917">
    <property type="entry name" value="2,4-DIENOYL-COA REDUCTASE"/>
    <property type="match status" value="1"/>
</dbReference>
<reference evidence="6" key="1">
    <citation type="submission" date="2021-11" db="EMBL/GenBank/DDBJ databases">
        <authorList>
            <person name="Qingchun L."/>
            <person name="Dong Z."/>
            <person name="Zongwei Q."/>
            <person name="Jia Z."/>
            <person name="Duotao L."/>
        </authorList>
    </citation>
    <scope>NUCLEOTIDE SEQUENCE</scope>
    <source>
        <strain evidence="6">WLY-B-L2</strain>
    </source>
</reference>
<dbReference type="SUPFAM" id="SSF46955">
    <property type="entry name" value="Putative DNA-binding domain"/>
    <property type="match status" value="1"/>
</dbReference>
<sequence>MIRYYEKLGVITPKRKGDGKYRYYDAIIVATGSKPLTPPISGIDCKNVYTAEDVLYGNIHLPQGPVVVCGGGEVGGETAEFISQTNRDVTILEMKPQILSDIVPPNRVVLVQRMVEQQIKIITNATVNSITENSISYKDVEGNKITIPATTVVSAFGYKAYNPLEDIAKSICDEVYVVGSAVKAGNALVATKEGYEAALKL</sequence>
<dbReference type="InterPro" id="IPR023753">
    <property type="entry name" value="FAD/NAD-binding_dom"/>
</dbReference>
<dbReference type="Pfam" id="PF07992">
    <property type="entry name" value="Pyr_redox_2"/>
    <property type="match status" value="1"/>
</dbReference>
<dbReference type="PANTHER" id="PTHR42917:SF2">
    <property type="entry name" value="2,4-DIENOYL-COA REDUCTASE [(2E)-ENOYL-COA-PRODUCING]"/>
    <property type="match status" value="1"/>
</dbReference>
<dbReference type="EMBL" id="JAJJPB010000031">
    <property type="protein sequence ID" value="MCC9296436.1"/>
    <property type="molecule type" value="Genomic_DNA"/>
</dbReference>
<dbReference type="Gene3D" id="1.10.1660.10">
    <property type="match status" value="1"/>
</dbReference>
<evidence type="ECO:0000313" key="6">
    <source>
        <dbReference type="EMBL" id="MCC9296436.1"/>
    </source>
</evidence>
<comment type="cofactor">
    <cofactor evidence="1">
        <name>FMN</name>
        <dbReference type="ChEBI" id="CHEBI:58210"/>
    </cofactor>
</comment>
<gene>
    <name evidence="6" type="ORF">LN736_16415</name>
</gene>
<accession>A0ABS8N9E5</accession>
<dbReference type="PRINTS" id="PR00469">
    <property type="entry name" value="PNDRDTASEII"/>
</dbReference>
<feature type="domain" description="HTH merR-type" evidence="5">
    <location>
        <begin position="1"/>
        <end position="25"/>
    </location>
</feature>
<keyword evidence="7" id="KW-1185">Reference proteome</keyword>
<dbReference type="PRINTS" id="PR00368">
    <property type="entry name" value="FADPNR"/>
</dbReference>
<dbReference type="InterPro" id="IPR009061">
    <property type="entry name" value="DNA-bd_dom_put_sf"/>
</dbReference>
<keyword evidence="4" id="KW-0560">Oxidoreductase</keyword>